<evidence type="ECO:0000256" key="4">
    <source>
        <dbReference type="ARBA" id="ARBA00022692"/>
    </source>
</evidence>
<organism evidence="14 15">
    <name type="scientific">Cryomyces minteri</name>
    <dbReference type="NCBI Taxonomy" id="331657"/>
    <lineage>
        <taxon>Eukaryota</taxon>
        <taxon>Fungi</taxon>
        <taxon>Dikarya</taxon>
        <taxon>Ascomycota</taxon>
        <taxon>Pezizomycotina</taxon>
        <taxon>Dothideomycetes</taxon>
        <taxon>Dothideomycetes incertae sedis</taxon>
        <taxon>Cryomyces</taxon>
    </lineage>
</organism>
<keyword evidence="9 10" id="KW-0472">Membrane</keyword>
<feature type="compositionally biased region" description="Basic and acidic residues" evidence="12">
    <location>
        <begin position="1"/>
        <end position="12"/>
    </location>
</feature>
<dbReference type="PANTHER" id="PTHR45624">
    <property type="entry name" value="MITOCHONDRIAL BASIC AMINO ACIDS TRANSPORTER-RELATED"/>
    <property type="match status" value="1"/>
</dbReference>
<keyword evidence="15" id="KW-1185">Reference proteome</keyword>
<dbReference type="GO" id="GO:0022857">
    <property type="term" value="F:transmembrane transporter activity"/>
    <property type="evidence" value="ECO:0007669"/>
    <property type="project" value="TreeGrafter"/>
</dbReference>
<keyword evidence="4 10" id="KW-0812">Transmembrane</keyword>
<dbReference type="OrthoDB" id="2382881at2759"/>
<dbReference type="STRING" id="331657.A0A4V6WKU6"/>
<dbReference type="InterPro" id="IPR050567">
    <property type="entry name" value="Mitochondrial_Carrier"/>
</dbReference>
<evidence type="ECO:0000256" key="11">
    <source>
        <dbReference type="RuleBase" id="RU000488"/>
    </source>
</evidence>
<dbReference type="Proteomes" id="UP000308768">
    <property type="component" value="Unassembled WGS sequence"/>
</dbReference>
<dbReference type="PANTHER" id="PTHR45624:SF9">
    <property type="entry name" value="CARRIER PROTEIN, PUTATIVE (AFU_ORTHOLOGUE AFUA_4G06390)-RELATED"/>
    <property type="match status" value="1"/>
</dbReference>
<comment type="similarity">
    <text evidence="2 11">Belongs to the mitochondrial carrier (TC 2.A.29) family.</text>
</comment>
<comment type="subcellular location">
    <subcellularLocation>
        <location evidence="1">Mitochondrion membrane</location>
        <topology evidence="1">Multi-pass membrane protein</topology>
    </subcellularLocation>
</comment>
<keyword evidence="6" id="KW-0999">Mitochondrion inner membrane</keyword>
<name>A0A4V6WKU6_9PEZI</name>
<evidence type="ECO:0000256" key="2">
    <source>
        <dbReference type="ARBA" id="ARBA00006375"/>
    </source>
</evidence>
<evidence type="ECO:0000256" key="7">
    <source>
        <dbReference type="ARBA" id="ARBA00022989"/>
    </source>
</evidence>
<dbReference type="Gene3D" id="1.50.40.10">
    <property type="entry name" value="Mitochondrial carrier domain"/>
    <property type="match status" value="1"/>
</dbReference>
<dbReference type="PROSITE" id="PS50920">
    <property type="entry name" value="SOLCAR"/>
    <property type="match status" value="1"/>
</dbReference>
<evidence type="ECO:0000256" key="13">
    <source>
        <dbReference type="SAM" id="Phobius"/>
    </source>
</evidence>
<keyword evidence="7 13" id="KW-1133">Transmembrane helix</keyword>
<dbReference type="InterPro" id="IPR023395">
    <property type="entry name" value="MCP_dom_sf"/>
</dbReference>
<sequence>VASMPDPRDDGRAPPGPRAPAQGAFAWARESKKLAKRYRTEIAAGSSSLLSTVITFPLDSVKSRMQSGDKPAFLECVRNVYRKEGTHGFFRGVAAPLVSVTIVRTISFTIYQRAKYTYDRWIYKATGHSPLVLANQKGARPSALTVLCFGAAGATAGALITSISCPFELTKLNAQLSREMAESNKKNPASTAADDAIRRSYQEKGTWVRDTIGTAIYFMTYESAKQTLANARGNSPTSPAAVVVAGGLCGLVSWACIYPIDTAKTMYQRSCLETLKRNTVTPKISFFKIANYRGLGVSMLRSCMLNALFFSNFEFVKKRINRKLTEIDIPVVDENHRFE</sequence>
<dbReference type="GO" id="GO:0031966">
    <property type="term" value="C:mitochondrial membrane"/>
    <property type="evidence" value="ECO:0007669"/>
    <property type="project" value="UniProtKB-SubCell"/>
</dbReference>
<evidence type="ECO:0000256" key="1">
    <source>
        <dbReference type="ARBA" id="ARBA00004225"/>
    </source>
</evidence>
<feature type="non-terminal residue" evidence="14">
    <location>
        <position position="1"/>
    </location>
</feature>
<keyword evidence="5" id="KW-0677">Repeat</keyword>
<evidence type="ECO:0000256" key="9">
    <source>
        <dbReference type="ARBA" id="ARBA00023136"/>
    </source>
</evidence>
<evidence type="ECO:0000313" key="14">
    <source>
        <dbReference type="EMBL" id="TKA64669.1"/>
    </source>
</evidence>
<dbReference type="AlphaFoldDB" id="A0A4V6WKU6"/>
<evidence type="ECO:0000256" key="10">
    <source>
        <dbReference type="PROSITE-ProRule" id="PRU00282"/>
    </source>
</evidence>
<evidence type="ECO:0000313" key="15">
    <source>
        <dbReference type="Proteomes" id="UP000308768"/>
    </source>
</evidence>
<comment type="caution">
    <text evidence="14">The sequence shown here is derived from an EMBL/GenBank/DDBJ whole genome shotgun (WGS) entry which is preliminary data.</text>
</comment>
<keyword evidence="3 11" id="KW-0813">Transport</keyword>
<evidence type="ECO:0000256" key="5">
    <source>
        <dbReference type="ARBA" id="ARBA00022737"/>
    </source>
</evidence>
<evidence type="ECO:0000256" key="12">
    <source>
        <dbReference type="SAM" id="MobiDB-lite"/>
    </source>
</evidence>
<evidence type="ECO:0000256" key="8">
    <source>
        <dbReference type="ARBA" id="ARBA00023128"/>
    </source>
</evidence>
<dbReference type="SUPFAM" id="SSF103506">
    <property type="entry name" value="Mitochondrial carrier"/>
    <property type="match status" value="1"/>
</dbReference>
<gene>
    <name evidence="14" type="ORF">B0A49_05244</name>
</gene>
<feature type="transmembrane region" description="Helical" evidence="13">
    <location>
        <begin position="240"/>
        <end position="260"/>
    </location>
</feature>
<feature type="repeat" description="Solcar" evidence="10">
    <location>
        <begin position="35"/>
        <end position="117"/>
    </location>
</feature>
<evidence type="ECO:0000256" key="6">
    <source>
        <dbReference type="ARBA" id="ARBA00022792"/>
    </source>
</evidence>
<proteinExistence type="inferred from homology"/>
<reference evidence="14 15" key="1">
    <citation type="submission" date="2017-03" db="EMBL/GenBank/DDBJ databases">
        <title>Genomes of endolithic fungi from Antarctica.</title>
        <authorList>
            <person name="Coleine C."/>
            <person name="Masonjones S."/>
            <person name="Stajich J.E."/>
        </authorList>
    </citation>
    <scope>NUCLEOTIDE SEQUENCE [LARGE SCALE GENOMIC DNA]</scope>
    <source>
        <strain evidence="14 15">CCFEE 5187</strain>
    </source>
</reference>
<protein>
    <recommendedName>
        <fullName evidence="16">Mitochondrial carrier C29A3.11c</fullName>
    </recommendedName>
</protein>
<keyword evidence="8" id="KW-0496">Mitochondrion</keyword>
<accession>A0A4V6WKU6</accession>
<dbReference type="InterPro" id="IPR018108">
    <property type="entry name" value="MCP_transmembrane"/>
</dbReference>
<dbReference type="EMBL" id="NAJN01001234">
    <property type="protein sequence ID" value="TKA64669.1"/>
    <property type="molecule type" value="Genomic_DNA"/>
</dbReference>
<dbReference type="Pfam" id="PF00153">
    <property type="entry name" value="Mito_carr"/>
    <property type="match status" value="3"/>
</dbReference>
<evidence type="ECO:0008006" key="16">
    <source>
        <dbReference type="Google" id="ProtNLM"/>
    </source>
</evidence>
<feature type="region of interest" description="Disordered" evidence="12">
    <location>
        <begin position="1"/>
        <end position="23"/>
    </location>
</feature>
<evidence type="ECO:0000256" key="3">
    <source>
        <dbReference type="ARBA" id="ARBA00022448"/>
    </source>
</evidence>